<protein>
    <submittedName>
        <fullName evidence="1">Uncharacterized protein</fullName>
    </submittedName>
</protein>
<organism evidence="1">
    <name type="scientific">Lepeophtheirus salmonis</name>
    <name type="common">Salmon louse</name>
    <name type="synonym">Caligus salmonis</name>
    <dbReference type="NCBI Taxonomy" id="72036"/>
    <lineage>
        <taxon>Eukaryota</taxon>
        <taxon>Metazoa</taxon>
        <taxon>Ecdysozoa</taxon>
        <taxon>Arthropoda</taxon>
        <taxon>Crustacea</taxon>
        <taxon>Multicrustacea</taxon>
        <taxon>Hexanauplia</taxon>
        <taxon>Copepoda</taxon>
        <taxon>Siphonostomatoida</taxon>
        <taxon>Caligidae</taxon>
        <taxon>Lepeophtheirus</taxon>
    </lineage>
</organism>
<dbReference type="EMBL" id="HACA01025077">
    <property type="protein sequence ID" value="CDW42438.1"/>
    <property type="molecule type" value="Transcribed_RNA"/>
</dbReference>
<sequence length="59" mass="7001">DIQRHRYRKYRILTNSSFSGGSVRIRVFCISGHIIKPIGQPVYIHLFCLTKKEGRFFLF</sequence>
<proteinExistence type="predicted"/>
<accession>A0A0K2UW05</accession>
<reference evidence="1" key="1">
    <citation type="submission" date="2014-05" db="EMBL/GenBank/DDBJ databases">
        <authorList>
            <person name="Chronopoulou M."/>
        </authorList>
    </citation>
    <scope>NUCLEOTIDE SEQUENCE</scope>
    <source>
        <tissue evidence="1">Whole organism</tissue>
    </source>
</reference>
<evidence type="ECO:0000313" key="1">
    <source>
        <dbReference type="EMBL" id="CDW42438.1"/>
    </source>
</evidence>
<feature type="non-terminal residue" evidence="1">
    <location>
        <position position="1"/>
    </location>
</feature>
<name>A0A0K2UW05_LEPSM</name>
<dbReference type="AlphaFoldDB" id="A0A0K2UW05"/>